<dbReference type="OrthoDB" id="2898509at2759"/>
<reference evidence="2 3" key="1">
    <citation type="submission" date="2019-06" db="EMBL/GenBank/DDBJ databases">
        <title>Draft genome sequence of the filamentous fungus Phialemoniopsis curvata isolated from diesel fuel.</title>
        <authorList>
            <person name="Varaljay V.A."/>
            <person name="Lyon W.J."/>
            <person name="Crouch A.L."/>
            <person name="Drake C.E."/>
            <person name="Hollomon J.M."/>
            <person name="Nadeau L.J."/>
            <person name="Nunn H.S."/>
            <person name="Stevenson B.S."/>
            <person name="Bojanowski C.L."/>
            <person name="Crookes-Goodson W.J."/>
        </authorList>
    </citation>
    <scope>NUCLEOTIDE SEQUENCE [LARGE SCALE GENOMIC DNA]</scope>
    <source>
        <strain evidence="2 3">D216</strain>
    </source>
</reference>
<proteinExistence type="predicted"/>
<organism evidence="2 3">
    <name type="scientific">Thyridium curvatum</name>
    <dbReference type="NCBI Taxonomy" id="1093900"/>
    <lineage>
        <taxon>Eukaryota</taxon>
        <taxon>Fungi</taxon>
        <taxon>Dikarya</taxon>
        <taxon>Ascomycota</taxon>
        <taxon>Pezizomycotina</taxon>
        <taxon>Sordariomycetes</taxon>
        <taxon>Sordariomycetidae</taxon>
        <taxon>Thyridiales</taxon>
        <taxon>Thyridiaceae</taxon>
        <taxon>Thyridium</taxon>
    </lineage>
</organism>
<dbReference type="InParanoid" id="A0A507ATK9"/>
<protein>
    <submittedName>
        <fullName evidence="2">Uncharacterized protein</fullName>
    </submittedName>
</protein>
<gene>
    <name evidence="2" type="ORF">E0L32_001233</name>
</gene>
<dbReference type="Proteomes" id="UP000319257">
    <property type="component" value="Unassembled WGS sequence"/>
</dbReference>
<dbReference type="Gene3D" id="3.40.50.720">
    <property type="entry name" value="NAD(P)-binding Rossmann-like Domain"/>
    <property type="match status" value="1"/>
</dbReference>
<keyword evidence="1" id="KW-0560">Oxidoreductase</keyword>
<evidence type="ECO:0000313" key="3">
    <source>
        <dbReference type="Proteomes" id="UP000319257"/>
    </source>
</evidence>
<comment type="caution">
    <text evidence="2">The sequence shown here is derived from an EMBL/GenBank/DDBJ whole genome shotgun (WGS) entry which is preliminary data.</text>
</comment>
<dbReference type="STRING" id="1093900.A0A507ATK9"/>
<dbReference type="RefSeq" id="XP_030991747.1">
    <property type="nucleotide sequence ID" value="XM_031135202.1"/>
</dbReference>
<keyword evidence="3" id="KW-1185">Reference proteome</keyword>
<dbReference type="PANTHER" id="PTHR47534:SF3">
    <property type="entry name" value="ALCOHOL DEHYDROGENASE-LIKE C-TERMINAL DOMAIN-CONTAINING PROTEIN"/>
    <property type="match status" value="1"/>
</dbReference>
<dbReference type="InterPro" id="IPR036291">
    <property type="entry name" value="NAD(P)-bd_dom_sf"/>
</dbReference>
<dbReference type="PANTHER" id="PTHR47534">
    <property type="entry name" value="YALI0E05731P"/>
    <property type="match status" value="1"/>
</dbReference>
<dbReference type="InterPro" id="IPR052228">
    <property type="entry name" value="Sec_Metab_Biosynth_Oxidored"/>
</dbReference>
<dbReference type="EMBL" id="SKBQ01000005">
    <property type="protein sequence ID" value="TPX10036.1"/>
    <property type="molecule type" value="Genomic_DNA"/>
</dbReference>
<sequence length="376" mass="39406">MVAIATVRAANAAKAAAASAEPSGRPYVAVFAGGTSGIGERAVRALASNHGPSAGPSRRPLRAYIIGRKQAVADALMAECAAACGPGGEFVFIKTEDLAMLRDVDAACAEIARLEEAASAREGHEAKIDLLVATQGVLYFGGRMDTSEGLDRHFSLMYYSRLRLVTNLLPLLTSLPSGSPSSTPGHVVSVFNPNLEGKLAASDLSLRGAENFGFVALSSHIALFTTFAFEALAARHPGRLALSHYYPGFVMTDIASKSPIPRWASLAWKLCTPVVKLFAVGDDDCGQYVDFLASGRYAAARGGDQVEAAAAADSLEVAVGADGGVGSGAYRVHWNGDIIQPKKQTDAYRRDGMVEKVWEHTLAAFAAVDAGKAFDG</sequence>
<dbReference type="GO" id="GO:0016491">
    <property type="term" value="F:oxidoreductase activity"/>
    <property type="evidence" value="ECO:0007669"/>
    <property type="project" value="UniProtKB-KW"/>
</dbReference>
<name>A0A507ATK9_9PEZI</name>
<evidence type="ECO:0000313" key="2">
    <source>
        <dbReference type="EMBL" id="TPX10036.1"/>
    </source>
</evidence>
<dbReference type="SUPFAM" id="SSF51735">
    <property type="entry name" value="NAD(P)-binding Rossmann-fold domains"/>
    <property type="match status" value="1"/>
</dbReference>
<dbReference type="AlphaFoldDB" id="A0A507ATK9"/>
<accession>A0A507ATK9</accession>
<evidence type="ECO:0000256" key="1">
    <source>
        <dbReference type="ARBA" id="ARBA00023002"/>
    </source>
</evidence>
<dbReference type="GeneID" id="41968680"/>